<feature type="compositionally biased region" description="Low complexity" evidence="4">
    <location>
        <begin position="14"/>
        <end position="27"/>
    </location>
</feature>
<keyword evidence="3" id="KW-0804">Transcription</keyword>
<gene>
    <name evidence="6" type="ORF">KL771_25890</name>
</gene>
<dbReference type="RefSeq" id="WP_261971418.1">
    <property type="nucleotide sequence ID" value="NZ_JAHHZF010000016.1"/>
</dbReference>
<dbReference type="GO" id="GO:0043565">
    <property type="term" value="F:sequence-specific DNA binding"/>
    <property type="evidence" value="ECO:0007669"/>
    <property type="project" value="InterPro"/>
</dbReference>
<dbReference type="InterPro" id="IPR035965">
    <property type="entry name" value="PAS-like_dom_sf"/>
</dbReference>
<dbReference type="Gene3D" id="1.10.10.60">
    <property type="entry name" value="Homeodomain-like"/>
    <property type="match status" value="1"/>
</dbReference>
<dbReference type="InterPro" id="IPR020449">
    <property type="entry name" value="Tscrpt_reg_AraC-type_HTH"/>
</dbReference>
<dbReference type="SUPFAM" id="SSF46689">
    <property type="entry name" value="Homeodomain-like"/>
    <property type="match status" value="2"/>
</dbReference>
<dbReference type="GO" id="GO:0003700">
    <property type="term" value="F:DNA-binding transcription factor activity"/>
    <property type="evidence" value="ECO:0007669"/>
    <property type="project" value="InterPro"/>
</dbReference>
<proteinExistence type="predicted"/>
<dbReference type="Proteomes" id="UP000766595">
    <property type="component" value="Unassembled WGS sequence"/>
</dbReference>
<keyword evidence="7" id="KW-1185">Reference proteome</keyword>
<dbReference type="SMART" id="SM00342">
    <property type="entry name" value="HTH_ARAC"/>
    <property type="match status" value="1"/>
</dbReference>
<protein>
    <submittedName>
        <fullName evidence="6">AraC family transcriptional regulator</fullName>
    </submittedName>
</protein>
<feature type="domain" description="HTH araC/xylS-type" evidence="5">
    <location>
        <begin position="168"/>
        <end position="266"/>
    </location>
</feature>
<dbReference type="PROSITE" id="PS01124">
    <property type="entry name" value="HTH_ARAC_FAMILY_2"/>
    <property type="match status" value="1"/>
</dbReference>
<dbReference type="InterPro" id="IPR009057">
    <property type="entry name" value="Homeodomain-like_sf"/>
</dbReference>
<evidence type="ECO:0000313" key="7">
    <source>
        <dbReference type="Proteomes" id="UP000766595"/>
    </source>
</evidence>
<dbReference type="PANTHER" id="PTHR46796:SF13">
    <property type="entry name" value="HTH-TYPE TRANSCRIPTIONAL ACTIVATOR RHAS"/>
    <property type="match status" value="1"/>
</dbReference>
<evidence type="ECO:0000256" key="1">
    <source>
        <dbReference type="ARBA" id="ARBA00023015"/>
    </source>
</evidence>
<dbReference type="AlphaFoldDB" id="A0A947D891"/>
<evidence type="ECO:0000256" key="3">
    <source>
        <dbReference type="ARBA" id="ARBA00023163"/>
    </source>
</evidence>
<evidence type="ECO:0000259" key="5">
    <source>
        <dbReference type="PROSITE" id="PS01124"/>
    </source>
</evidence>
<dbReference type="EMBL" id="JAHHZF010000016">
    <property type="protein sequence ID" value="MBT9292920.1"/>
    <property type="molecule type" value="Genomic_DNA"/>
</dbReference>
<dbReference type="InterPro" id="IPR018060">
    <property type="entry name" value="HTH_AraC"/>
</dbReference>
<dbReference type="SUPFAM" id="SSF55785">
    <property type="entry name" value="PYP-like sensor domain (PAS domain)"/>
    <property type="match status" value="1"/>
</dbReference>
<name>A0A947D891_9HYPH</name>
<comment type="caution">
    <text evidence="6">The sequence shown here is derived from an EMBL/GenBank/DDBJ whole genome shotgun (WGS) entry which is preliminary data.</text>
</comment>
<reference evidence="6 7" key="1">
    <citation type="submission" date="2021-06" db="EMBL/GenBank/DDBJ databases">
        <authorList>
            <person name="Grouzdev D.S."/>
            <person name="Koziaeva V."/>
        </authorList>
    </citation>
    <scope>NUCLEOTIDE SEQUENCE [LARGE SCALE GENOMIC DNA]</scope>
    <source>
        <strain evidence="6 7">22</strain>
    </source>
</reference>
<dbReference type="InterPro" id="IPR018062">
    <property type="entry name" value="HTH_AraC-typ_CS"/>
</dbReference>
<sequence>MQRPQTKPLPAPEGLAPGVPASGGSAGDPSPLLKRLGHSFVCEDLFDAITDTVFFVKDALGRYVTVNRTLAARTGRARKDELIGLTAAEVFPGILGRRIAEQDRRVIADRQPIHGKLELHLYPGGSEDWCLTWKEPIVGDDHAVIGLTGISRDLQSIGGAGRDMGNLARVIDHIEAELDRPLRIDDLAARAGLTAHQLDARMRSLFGVSVRQYLIRARIERACSRLRHTDAPIVSVALDCGYADQAAFTRQFRKSVGITPAQYQRHHAGTRGP</sequence>
<evidence type="ECO:0000256" key="4">
    <source>
        <dbReference type="SAM" id="MobiDB-lite"/>
    </source>
</evidence>
<keyword evidence="1" id="KW-0805">Transcription regulation</keyword>
<dbReference type="Pfam" id="PF08448">
    <property type="entry name" value="PAS_4"/>
    <property type="match status" value="1"/>
</dbReference>
<dbReference type="Pfam" id="PF12833">
    <property type="entry name" value="HTH_18"/>
    <property type="match status" value="1"/>
</dbReference>
<accession>A0A947D891</accession>
<dbReference type="PANTHER" id="PTHR46796">
    <property type="entry name" value="HTH-TYPE TRANSCRIPTIONAL ACTIVATOR RHAS-RELATED"/>
    <property type="match status" value="1"/>
</dbReference>
<organism evidence="6 7">
    <name type="scientific">Prosthecodimorpha staleyi</name>
    <dbReference type="NCBI Taxonomy" id="2840188"/>
    <lineage>
        <taxon>Bacteria</taxon>
        <taxon>Pseudomonadati</taxon>
        <taxon>Pseudomonadota</taxon>
        <taxon>Alphaproteobacteria</taxon>
        <taxon>Hyphomicrobiales</taxon>
        <taxon>Ancalomicrobiaceae</taxon>
        <taxon>Prosthecodimorpha</taxon>
    </lineage>
</organism>
<dbReference type="InterPro" id="IPR050204">
    <property type="entry name" value="AraC_XylS_family_regulators"/>
</dbReference>
<evidence type="ECO:0000256" key="2">
    <source>
        <dbReference type="ARBA" id="ARBA00023125"/>
    </source>
</evidence>
<feature type="region of interest" description="Disordered" evidence="4">
    <location>
        <begin position="1"/>
        <end position="27"/>
    </location>
</feature>
<dbReference type="PRINTS" id="PR00032">
    <property type="entry name" value="HTHARAC"/>
</dbReference>
<dbReference type="PROSITE" id="PS00041">
    <property type="entry name" value="HTH_ARAC_FAMILY_1"/>
    <property type="match status" value="1"/>
</dbReference>
<dbReference type="Gene3D" id="3.30.450.20">
    <property type="entry name" value="PAS domain"/>
    <property type="match status" value="1"/>
</dbReference>
<dbReference type="InterPro" id="IPR013656">
    <property type="entry name" value="PAS_4"/>
</dbReference>
<evidence type="ECO:0000313" key="6">
    <source>
        <dbReference type="EMBL" id="MBT9292920.1"/>
    </source>
</evidence>
<keyword evidence="2" id="KW-0238">DNA-binding</keyword>